<feature type="transmembrane region" description="Helical" evidence="9">
    <location>
        <begin position="212"/>
        <end position="232"/>
    </location>
</feature>
<dbReference type="InterPro" id="IPR011527">
    <property type="entry name" value="ABC1_TM_dom"/>
</dbReference>
<dbReference type="GO" id="GO:0090374">
    <property type="term" value="P:oligopeptide export from mitochondrion"/>
    <property type="evidence" value="ECO:0007669"/>
    <property type="project" value="TreeGrafter"/>
</dbReference>
<dbReference type="SMART" id="SM00382">
    <property type="entry name" value="AAA"/>
    <property type="match status" value="1"/>
</dbReference>
<sequence>MAKRTRSFGEEASEKDKKKISKEGFKKALKVFRFTLPYKWTFVIGFIFLILSQLTSMSIPLLMGQMVGAIVSPEKRTTLPDANPMGNMNVMGDKLQNIFHSAPNFTLNEVTFLFVVLLILQAAFSFLRVYTFTRVSEQSMRDLRKELYTKIITLPITFFEKSRVGELMSRITSDVSQLQDVLSITLAELFRQVFTLVGGVLLITLISGKLTLFMLSTFPFLVVAAIIFGRFIRKNSKKVQDELAKTNIIVEETLQSVNVVKAFTNERLEVSRYTSSIQRVVDYALKAATFRGGFISFIIFVLFGGVVGVVWYGGNLVLTGELDFKDLFTFIIYTGFIGGSVGGLGDMYAQIQKTIGASERVLEILEEKSEVNVSRPFEFKKTQGNISFENVGFVYPSRPDMTVLKDISIQVKAGEKVALVGQSGAGKSTLVQLLMKLYPLTKGKIVIDGVNIATQDVTELRSNIAVVPQEVMLFGGTIYENIAYGKPGATETEVYEAARKANAFDFISSFPEKFQTIVGERGVKLSGGQRQRVAIARAILKDPSILILDEATSALDSESEKLVQDALDELMKNRTTIIIAHRLATIRNVDTIYVLKDGEIAESGSHEDLILKEEGIYANMVKLQFDNVNLLVE</sequence>
<evidence type="ECO:0000256" key="8">
    <source>
        <dbReference type="ARBA" id="ARBA00023136"/>
    </source>
</evidence>
<keyword evidence="3" id="KW-0813">Transport</keyword>
<comment type="similarity">
    <text evidence="2">Belongs to the ABC transporter superfamily. ABCB family. Multidrug resistance exporter (TC 3.A.1.201) subfamily.</text>
</comment>
<keyword evidence="13" id="KW-1185">Reference proteome</keyword>
<evidence type="ECO:0000256" key="5">
    <source>
        <dbReference type="ARBA" id="ARBA00022741"/>
    </source>
</evidence>
<dbReference type="PANTHER" id="PTHR43394:SF1">
    <property type="entry name" value="ATP-BINDING CASSETTE SUB-FAMILY B MEMBER 10, MITOCHONDRIAL"/>
    <property type="match status" value="1"/>
</dbReference>
<dbReference type="InterPro" id="IPR003593">
    <property type="entry name" value="AAA+_ATPase"/>
</dbReference>
<evidence type="ECO:0000313" key="12">
    <source>
        <dbReference type="EMBL" id="RYU94419.1"/>
    </source>
</evidence>
<dbReference type="SUPFAM" id="SSF90123">
    <property type="entry name" value="ABC transporter transmembrane region"/>
    <property type="match status" value="1"/>
</dbReference>
<dbReference type="InterPro" id="IPR003439">
    <property type="entry name" value="ABC_transporter-like_ATP-bd"/>
</dbReference>
<dbReference type="PANTHER" id="PTHR43394">
    <property type="entry name" value="ATP-DEPENDENT PERMEASE MDL1, MITOCHONDRIAL"/>
    <property type="match status" value="1"/>
</dbReference>
<dbReference type="PROSITE" id="PS50929">
    <property type="entry name" value="ABC_TM1F"/>
    <property type="match status" value="1"/>
</dbReference>
<dbReference type="RefSeq" id="WP_130022514.1">
    <property type="nucleotide sequence ID" value="NZ_SEWF01000026.1"/>
</dbReference>
<evidence type="ECO:0000256" key="9">
    <source>
        <dbReference type="SAM" id="Phobius"/>
    </source>
</evidence>
<dbReference type="AlphaFoldDB" id="A0A4Q5LXQ1"/>
<dbReference type="PROSITE" id="PS50893">
    <property type="entry name" value="ABC_TRANSPORTER_2"/>
    <property type="match status" value="1"/>
</dbReference>
<dbReference type="GO" id="GO:0015421">
    <property type="term" value="F:ABC-type oligopeptide transporter activity"/>
    <property type="evidence" value="ECO:0007669"/>
    <property type="project" value="TreeGrafter"/>
</dbReference>
<feature type="domain" description="ABC transmembrane type-1" evidence="11">
    <location>
        <begin position="43"/>
        <end position="353"/>
    </location>
</feature>
<gene>
    <name evidence="12" type="ORF">EWM59_17395</name>
</gene>
<feature type="transmembrane region" description="Helical" evidence="9">
    <location>
        <begin position="110"/>
        <end position="131"/>
    </location>
</feature>
<name>A0A4Q5LXQ1_9BACT</name>
<dbReference type="SUPFAM" id="SSF52540">
    <property type="entry name" value="P-loop containing nucleoside triphosphate hydrolases"/>
    <property type="match status" value="1"/>
</dbReference>
<dbReference type="GO" id="GO:0005886">
    <property type="term" value="C:plasma membrane"/>
    <property type="evidence" value="ECO:0007669"/>
    <property type="project" value="UniProtKB-SubCell"/>
</dbReference>
<evidence type="ECO:0000313" key="13">
    <source>
        <dbReference type="Proteomes" id="UP000293162"/>
    </source>
</evidence>
<dbReference type="InterPro" id="IPR039421">
    <property type="entry name" value="Type_1_exporter"/>
</dbReference>
<dbReference type="CDD" id="cd03249">
    <property type="entry name" value="ABC_MTABC3_MDL1_MDL2"/>
    <property type="match status" value="1"/>
</dbReference>
<proteinExistence type="inferred from homology"/>
<feature type="domain" description="ABC transporter" evidence="10">
    <location>
        <begin position="386"/>
        <end position="622"/>
    </location>
</feature>
<dbReference type="Pfam" id="PF00664">
    <property type="entry name" value="ABC_membrane"/>
    <property type="match status" value="1"/>
</dbReference>
<evidence type="ECO:0000256" key="4">
    <source>
        <dbReference type="ARBA" id="ARBA00022692"/>
    </source>
</evidence>
<feature type="transmembrane region" description="Helical" evidence="9">
    <location>
        <begin position="189"/>
        <end position="206"/>
    </location>
</feature>
<evidence type="ECO:0000259" key="10">
    <source>
        <dbReference type="PROSITE" id="PS50893"/>
    </source>
</evidence>
<protein>
    <submittedName>
        <fullName evidence="12">ATP-binding cassette domain-containing protein</fullName>
    </submittedName>
</protein>
<keyword evidence="8 9" id="KW-0472">Membrane</keyword>
<dbReference type="InterPro" id="IPR017871">
    <property type="entry name" value="ABC_transporter-like_CS"/>
</dbReference>
<evidence type="ECO:0000259" key="11">
    <source>
        <dbReference type="PROSITE" id="PS50929"/>
    </source>
</evidence>
<dbReference type="GO" id="GO:0016887">
    <property type="term" value="F:ATP hydrolysis activity"/>
    <property type="evidence" value="ECO:0007669"/>
    <property type="project" value="InterPro"/>
</dbReference>
<evidence type="ECO:0000256" key="1">
    <source>
        <dbReference type="ARBA" id="ARBA00004651"/>
    </source>
</evidence>
<evidence type="ECO:0000256" key="2">
    <source>
        <dbReference type="ARBA" id="ARBA00007577"/>
    </source>
</evidence>
<dbReference type="Proteomes" id="UP000293162">
    <property type="component" value="Unassembled WGS sequence"/>
</dbReference>
<dbReference type="FunFam" id="3.40.50.300:FF:000205">
    <property type="entry name" value="ABC transporter B family member 4"/>
    <property type="match status" value="1"/>
</dbReference>
<feature type="transmembrane region" description="Helical" evidence="9">
    <location>
        <begin position="40"/>
        <end position="63"/>
    </location>
</feature>
<accession>A0A4Q5LXQ1</accession>
<dbReference type="Gene3D" id="3.40.50.300">
    <property type="entry name" value="P-loop containing nucleotide triphosphate hydrolases"/>
    <property type="match status" value="1"/>
</dbReference>
<dbReference type="Pfam" id="PF00005">
    <property type="entry name" value="ABC_tran"/>
    <property type="match status" value="1"/>
</dbReference>
<dbReference type="GO" id="GO:0005524">
    <property type="term" value="F:ATP binding"/>
    <property type="evidence" value="ECO:0007669"/>
    <property type="project" value="UniProtKB-KW"/>
</dbReference>
<feature type="transmembrane region" description="Helical" evidence="9">
    <location>
        <begin position="294"/>
        <end position="312"/>
    </location>
</feature>
<dbReference type="PROSITE" id="PS00211">
    <property type="entry name" value="ABC_TRANSPORTER_1"/>
    <property type="match status" value="1"/>
</dbReference>
<dbReference type="InterPro" id="IPR036640">
    <property type="entry name" value="ABC1_TM_sf"/>
</dbReference>
<keyword evidence="4 9" id="KW-0812">Transmembrane</keyword>
<dbReference type="OrthoDB" id="9769115at2"/>
<keyword evidence="7 9" id="KW-1133">Transmembrane helix</keyword>
<dbReference type="CDD" id="cd18576">
    <property type="entry name" value="ABC_6TM_bac_exporter_ABCB8_10_like"/>
    <property type="match status" value="1"/>
</dbReference>
<keyword evidence="5" id="KW-0547">Nucleotide-binding</keyword>
<dbReference type="EMBL" id="SEWF01000026">
    <property type="protein sequence ID" value="RYU94419.1"/>
    <property type="molecule type" value="Genomic_DNA"/>
</dbReference>
<evidence type="ECO:0000256" key="3">
    <source>
        <dbReference type="ARBA" id="ARBA00022448"/>
    </source>
</evidence>
<evidence type="ECO:0000256" key="7">
    <source>
        <dbReference type="ARBA" id="ARBA00022989"/>
    </source>
</evidence>
<comment type="caution">
    <text evidence="12">The sequence shown here is derived from an EMBL/GenBank/DDBJ whole genome shotgun (WGS) entry which is preliminary data.</text>
</comment>
<reference evidence="12 13" key="1">
    <citation type="submission" date="2019-02" db="EMBL/GenBank/DDBJ databases">
        <title>Bacterial novel species Emticicia sp. 17J42-9 isolated from soil.</title>
        <authorList>
            <person name="Jung H.-Y."/>
        </authorList>
    </citation>
    <scope>NUCLEOTIDE SEQUENCE [LARGE SCALE GENOMIC DNA]</scope>
    <source>
        <strain evidence="12 13">17J42-9</strain>
    </source>
</reference>
<evidence type="ECO:0000256" key="6">
    <source>
        <dbReference type="ARBA" id="ARBA00022840"/>
    </source>
</evidence>
<feature type="transmembrane region" description="Helical" evidence="9">
    <location>
        <begin position="327"/>
        <end position="345"/>
    </location>
</feature>
<dbReference type="Gene3D" id="1.20.1560.10">
    <property type="entry name" value="ABC transporter type 1, transmembrane domain"/>
    <property type="match status" value="1"/>
</dbReference>
<comment type="subcellular location">
    <subcellularLocation>
        <location evidence="1">Cell membrane</location>
        <topology evidence="1">Multi-pass membrane protein</topology>
    </subcellularLocation>
</comment>
<organism evidence="12 13">
    <name type="scientific">Emticicia agri</name>
    <dbReference type="NCBI Taxonomy" id="2492393"/>
    <lineage>
        <taxon>Bacteria</taxon>
        <taxon>Pseudomonadati</taxon>
        <taxon>Bacteroidota</taxon>
        <taxon>Cytophagia</taxon>
        <taxon>Cytophagales</taxon>
        <taxon>Leadbetterellaceae</taxon>
        <taxon>Emticicia</taxon>
    </lineage>
</organism>
<dbReference type="InterPro" id="IPR027417">
    <property type="entry name" value="P-loop_NTPase"/>
</dbReference>
<keyword evidence="6 12" id="KW-0067">ATP-binding</keyword>